<sequence>MSCGRGRGLGQRSRGRRGAEALTSGVSGGLGTLERAATKAVWPPRVLVSASLLFIDSQRSPWTRIRRRGSPGAVAPAPRSDERIGSPAAVCLPRFVRPGEESPGGPPVRRSPRPPPRADHLRPLKMWHNVGLTLLVFVATLLIVLLLMVCVSARECNTKCAK</sequence>
<name>L9LDB4_TUPCH</name>
<reference evidence="4" key="1">
    <citation type="submission" date="2012-07" db="EMBL/GenBank/DDBJ databases">
        <title>Genome of the Chinese tree shrew, a rising model animal genetically related to primates.</title>
        <authorList>
            <person name="Zhang G."/>
            <person name="Fan Y."/>
            <person name="Yao Y."/>
            <person name="Huang Z."/>
        </authorList>
    </citation>
    <scope>NUCLEOTIDE SEQUENCE [LARGE SCALE GENOMIC DNA]</scope>
</reference>
<reference evidence="4" key="2">
    <citation type="journal article" date="2013" name="Nat. Commun.">
        <title>Genome of the Chinese tree shrew.</title>
        <authorList>
            <person name="Fan Y."/>
            <person name="Huang Z.Y."/>
            <person name="Cao C.C."/>
            <person name="Chen C.S."/>
            <person name="Chen Y.X."/>
            <person name="Fan D.D."/>
            <person name="He J."/>
            <person name="Hou H.L."/>
            <person name="Hu L."/>
            <person name="Hu X.T."/>
            <person name="Jiang X.T."/>
            <person name="Lai R."/>
            <person name="Lang Y.S."/>
            <person name="Liang B."/>
            <person name="Liao S.G."/>
            <person name="Mu D."/>
            <person name="Ma Y.Y."/>
            <person name="Niu Y.Y."/>
            <person name="Sun X.Q."/>
            <person name="Xia J.Q."/>
            <person name="Xiao J."/>
            <person name="Xiong Z.Q."/>
            <person name="Xu L."/>
            <person name="Yang L."/>
            <person name="Zhang Y."/>
            <person name="Zhao W."/>
            <person name="Zhao X.D."/>
            <person name="Zheng Y.T."/>
            <person name="Zhou J.M."/>
            <person name="Zhu Y.B."/>
            <person name="Zhang G.J."/>
            <person name="Wang J."/>
            <person name="Yao Y.G."/>
        </authorList>
    </citation>
    <scope>NUCLEOTIDE SEQUENCE [LARGE SCALE GENOMIC DNA]</scope>
</reference>
<keyword evidence="4" id="KW-1185">Reference proteome</keyword>
<evidence type="ECO:0000313" key="4">
    <source>
        <dbReference type="Proteomes" id="UP000011518"/>
    </source>
</evidence>
<evidence type="ECO:0000256" key="2">
    <source>
        <dbReference type="SAM" id="Phobius"/>
    </source>
</evidence>
<feature type="region of interest" description="Disordered" evidence="1">
    <location>
        <begin position="95"/>
        <end position="117"/>
    </location>
</feature>
<keyword evidence="2" id="KW-0472">Membrane</keyword>
<dbReference type="AlphaFoldDB" id="L9LDB4"/>
<gene>
    <name evidence="3" type="ORF">TREES_T100000111</name>
</gene>
<keyword evidence="2" id="KW-1133">Transmembrane helix</keyword>
<organism evidence="3 4">
    <name type="scientific">Tupaia chinensis</name>
    <name type="common">Chinese tree shrew</name>
    <name type="synonym">Tupaia belangeri chinensis</name>
    <dbReference type="NCBI Taxonomy" id="246437"/>
    <lineage>
        <taxon>Eukaryota</taxon>
        <taxon>Metazoa</taxon>
        <taxon>Chordata</taxon>
        <taxon>Craniata</taxon>
        <taxon>Vertebrata</taxon>
        <taxon>Euteleostomi</taxon>
        <taxon>Mammalia</taxon>
        <taxon>Eutheria</taxon>
        <taxon>Euarchontoglires</taxon>
        <taxon>Scandentia</taxon>
        <taxon>Tupaiidae</taxon>
        <taxon>Tupaia</taxon>
    </lineage>
</organism>
<accession>L9LDB4</accession>
<dbReference type="InParanoid" id="L9LDB4"/>
<proteinExistence type="predicted"/>
<evidence type="ECO:0000313" key="3">
    <source>
        <dbReference type="EMBL" id="ELW71737.1"/>
    </source>
</evidence>
<feature type="region of interest" description="Disordered" evidence="1">
    <location>
        <begin position="65"/>
        <end position="84"/>
    </location>
</feature>
<feature type="region of interest" description="Disordered" evidence="1">
    <location>
        <begin position="1"/>
        <end position="29"/>
    </location>
</feature>
<dbReference type="EMBL" id="KB320453">
    <property type="protein sequence ID" value="ELW71737.1"/>
    <property type="molecule type" value="Genomic_DNA"/>
</dbReference>
<dbReference type="eggNOG" id="ENOG502S5IU">
    <property type="taxonomic scope" value="Eukaryota"/>
</dbReference>
<feature type="transmembrane region" description="Helical" evidence="2">
    <location>
        <begin position="130"/>
        <end position="149"/>
    </location>
</feature>
<keyword evidence="2" id="KW-0812">Transmembrane</keyword>
<dbReference type="Proteomes" id="UP000011518">
    <property type="component" value="Unassembled WGS sequence"/>
</dbReference>
<protein>
    <submittedName>
        <fullName evidence="3">Uncharacterized protein</fullName>
    </submittedName>
</protein>
<evidence type="ECO:0000256" key="1">
    <source>
        <dbReference type="SAM" id="MobiDB-lite"/>
    </source>
</evidence>